<dbReference type="EMBL" id="BAABGP010000008">
    <property type="protein sequence ID" value="GAA4483520.1"/>
    <property type="molecule type" value="Genomic_DNA"/>
</dbReference>
<gene>
    <name evidence="2" type="ORF">GCM10023171_15210</name>
</gene>
<comment type="caution">
    <text evidence="2">The sequence shown here is derived from an EMBL/GenBank/DDBJ whole genome shotgun (WGS) entry which is preliminary data.</text>
</comment>
<dbReference type="InterPro" id="IPR011990">
    <property type="entry name" value="TPR-like_helical_dom_sf"/>
</dbReference>
<reference evidence="3" key="1">
    <citation type="journal article" date="2019" name="Int. J. Syst. Evol. Microbiol.">
        <title>The Global Catalogue of Microorganisms (GCM) 10K type strain sequencing project: providing services to taxonomists for standard genome sequencing and annotation.</title>
        <authorList>
            <consortium name="The Broad Institute Genomics Platform"/>
            <consortium name="The Broad Institute Genome Sequencing Center for Infectious Disease"/>
            <person name="Wu L."/>
            <person name="Ma J."/>
        </authorList>
    </citation>
    <scope>NUCLEOTIDE SEQUENCE [LARGE SCALE GENOMIC DNA]</scope>
    <source>
        <strain evidence="3">JCM 17839</strain>
    </source>
</reference>
<organism evidence="2 3">
    <name type="scientific">Microbacterium panaciterrae</name>
    <dbReference type="NCBI Taxonomy" id="985759"/>
    <lineage>
        <taxon>Bacteria</taxon>
        <taxon>Bacillati</taxon>
        <taxon>Actinomycetota</taxon>
        <taxon>Actinomycetes</taxon>
        <taxon>Micrococcales</taxon>
        <taxon>Microbacteriaceae</taxon>
        <taxon>Microbacterium</taxon>
    </lineage>
</organism>
<keyword evidence="3" id="KW-1185">Reference proteome</keyword>
<dbReference type="Proteomes" id="UP001500731">
    <property type="component" value="Unassembled WGS sequence"/>
</dbReference>
<evidence type="ECO:0000256" key="1">
    <source>
        <dbReference type="SAM" id="Phobius"/>
    </source>
</evidence>
<keyword evidence="1" id="KW-1133">Transmembrane helix</keyword>
<feature type="transmembrane region" description="Helical" evidence="1">
    <location>
        <begin position="7"/>
        <end position="29"/>
    </location>
</feature>
<keyword evidence="1" id="KW-0812">Transmembrane</keyword>
<dbReference type="SUPFAM" id="SSF48452">
    <property type="entry name" value="TPR-like"/>
    <property type="match status" value="1"/>
</dbReference>
<feature type="transmembrane region" description="Helical" evidence="1">
    <location>
        <begin position="35"/>
        <end position="55"/>
    </location>
</feature>
<proteinExistence type="predicted"/>
<protein>
    <recommendedName>
        <fullName evidence="4">Tetratricopeptide repeat protein</fullName>
    </recommendedName>
</protein>
<evidence type="ECO:0000313" key="2">
    <source>
        <dbReference type="EMBL" id="GAA4483520.1"/>
    </source>
</evidence>
<keyword evidence="1" id="KW-0472">Membrane</keyword>
<name>A0ABP8PBE2_9MICO</name>
<dbReference type="RefSeq" id="WP_345185761.1">
    <property type="nucleotide sequence ID" value="NZ_BAABGP010000008.1"/>
</dbReference>
<dbReference type="Gene3D" id="1.25.40.10">
    <property type="entry name" value="Tetratricopeptide repeat domain"/>
    <property type="match status" value="1"/>
</dbReference>
<evidence type="ECO:0008006" key="4">
    <source>
        <dbReference type="Google" id="ProtNLM"/>
    </source>
</evidence>
<accession>A0ABP8PBE2</accession>
<sequence>MGSRVGVIVMGALLLLYVAVAGWYAIALFTGGQPLAVTMGVALIALALIGAWALVRELQFGVAADRLGRTLDAEGGMPEAPETMRSNGRLLPDDATRLLEHYGSVATASPDDWRARYRLGVVQDAAGHRKDARAAIREAIRLAKTKSR</sequence>
<evidence type="ECO:0000313" key="3">
    <source>
        <dbReference type="Proteomes" id="UP001500731"/>
    </source>
</evidence>